<comment type="caution">
    <text evidence="1">The sequence shown here is derived from an EMBL/GenBank/DDBJ whole genome shotgun (WGS) entry which is preliminary data.</text>
</comment>
<sequence>FFFLPPRQLCIFHFLIPDSTFCPVLSLARQWTREDEEEAERERRRRVKSSSISTDHDGDLSPTARNPPTSDCAFGTDSTSETSQGLSSVEQMQLDFVEMLRVRDEKRRMRHVETLRRQKEVGEDEAEACRGGGEARVELLGDLDEDQGSVSPSAKSTSKPQPPPKTASCSSTSISISSSNTSTNTNRQHENGELSRKDPDPKPTSSPARKFVSSVSISLDKSPSPSGCTTPMSPCSPTGPLSPREHWPSPCQSPSPQGAQSPVQNGHTQETSANRSNVNFEQTSKPAFIRQSSRTISFRMMRKKEEESAPLQRSASVRVTSKKFESSTDQNEDEDKPSSFQRKSVLMCIMFSVLHSSRQRISSRSIQEKMERLAQAAQKSEMVRSPDVTQRTLFLLDEVSRKRGLFEKEQQAPSPTSPGVSRQEFRSFTSGMSDRINRWLNKPGQTGSSHNPTVTISIVSCLLSLCHDLRHVDISSKRSLFENRGEDSGPKPSPGKIYKEVEGEEGVEEEVEEQEEEVEEEAAQEEDKPAAEEEEANEEQGENLNVQNTAVRPFIMPNLIPPKIPDGEKVDFDDIHRKRMEKDLMELQTLIEVHFESRKKEEEELIHLKERIEKRRSERAEQQRIRSEREKERQKRLEDERTRKEEEEAKRRAEDDAKKKKTLTSLHFGGYMQKLTEKRSGKRQTEREKKKKILSERRKSLDIENLSQDKLKEKAKELWEWMHELEAEKFELQYQFSRQKYEINVLRNRVSDHQKT</sequence>
<proteinExistence type="predicted"/>
<reference evidence="1" key="1">
    <citation type="submission" date="2022-04" db="EMBL/GenBank/DDBJ databases">
        <title>Jade perch genome.</title>
        <authorList>
            <person name="Chao B."/>
        </authorList>
    </citation>
    <scope>NUCLEOTIDE SEQUENCE</scope>
    <source>
        <strain evidence="1">CB-2022</strain>
    </source>
</reference>
<keyword evidence="2" id="KW-1185">Reference proteome</keyword>
<organism evidence="1 2">
    <name type="scientific">Scortum barcoo</name>
    <name type="common">barcoo grunter</name>
    <dbReference type="NCBI Taxonomy" id="214431"/>
    <lineage>
        <taxon>Eukaryota</taxon>
        <taxon>Metazoa</taxon>
        <taxon>Chordata</taxon>
        <taxon>Craniata</taxon>
        <taxon>Vertebrata</taxon>
        <taxon>Euteleostomi</taxon>
        <taxon>Actinopterygii</taxon>
        <taxon>Neopterygii</taxon>
        <taxon>Teleostei</taxon>
        <taxon>Neoteleostei</taxon>
        <taxon>Acanthomorphata</taxon>
        <taxon>Eupercaria</taxon>
        <taxon>Centrarchiformes</taxon>
        <taxon>Terapontoidei</taxon>
        <taxon>Terapontidae</taxon>
        <taxon>Scortum</taxon>
    </lineage>
</organism>
<dbReference type="EMBL" id="CM041549">
    <property type="protein sequence ID" value="KAI3357700.1"/>
    <property type="molecule type" value="Genomic_DNA"/>
</dbReference>
<name>A0ACB8VQE3_9TELE</name>
<evidence type="ECO:0000313" key="1">
    <source>
        <dbReference type="EMBL" id="KAI3357700.1"/>
    </source>
</evidence>
<protein>
    <submittedName>
        <fullName evidence="1">Uncharacterized protein</fullName>
    </submittedName>
</protein>
<evidence type="ECO:0000313" key="2">
    <source>
        <dbReference type="Proteomes" id="UP000831701"/>
    </source>
</evidence>
<feature type="non-terminal residue" evidence="1">
    <location>
        <position position="1"/>
    </location>
</feature>
<accession>A0ACB8VQE3</accession>
<dbReference type="Proteomes" id="UP000831701">
    <property type="component" value="Chromosome 19"/>
</dbReference>
<gene>
    <name evidence="1" type="ORF">L3Q82_016105</name>
</gene>